<evidence type="ECO:0000313" key="2">
    <source>
        <dbReference type="Proteomes" id="UP001056120"/>
    </source>
</evidence>
<gene>
    <name evidence="1" type="ORF">L1987_35153</name>
</gene>
<dbReference type="Proteomes" id="UP001056120">
    <property type="component" value="Linkage Group LG11"/>
</dbReference>
<comment type="caution">
    <text evidence="1">The sequence shown here is derived from an EMBL/GenBank/DDBJ whole genome shotgun (WGS) entry which is preliminary data.</text>
</comment>
<protein>
    <submittedName>
        <fullName evidence="1">Uncharacterized protein</fullName>
    </submittedName>
</protein>
<keyword evidence="2" id="KW-1185">Reference proteome</keyword>
<evidence type="ECO:0000313" key="1">
    <source>
        <dbReference type="EMBL" id="KAI3799849.1"/>
    </source>
</evidence>
<reference evidence="2" key="1">
    <citation type="journal article" date="2022" name="Mol. Ecol. Resour.">
        <title>The genomes of chicory, endive, great burdock and yacon provide insights into Asteraceae palaeo-polyploidization history and plant inulin production.</title>
        <authorList>
            <person name="Fan W."/>
            <person name="Wang S."/>
            <person name="Wang H."/>
            <person name="Wang A."/>
            <person name="Jiang F."/>
            <person name="Liu H."/>
            <person name="Zhao H."/>
            <person name="Xu D."/>
            <person name="Zhang Y."/>
        </authorList>
    </citation>
    <scope>NUCLEOTIDE SEQUENCE [LARGE SCALE GENOMIC DNA]</scope>
    <source>
        <strain evidence="2">cv. Yunnan</strain>
    </source>
</reference>
<accession>A0ACB9HVT9</accession>
<name>A0ACB9HVT9_9ASTR</name>
<reference evidence="1 2" key="2">
    <citation type="journal article" date="2022" name="Mol. Ecol. Resour.">
        <title>The genomes of chicory, endive, great burdock and yacon provide insights into Asteraceae paleo-polyploidization history and plant inulin production.</title>
        <authorList>
            <person name="Fan W."/>
            <person name="Wang S."/>
            <person name="Wang H."/>
            <person name="Wang A."/>
            <person name="Jiang F."/>
            <person name="Liu H."/>
            <person name="Zhao H."/>
            <person name="Xu D."/>
            <person name="Zhang Y."/>
        </authorList>
    </citation>
    <scope>NUCLEOTIDE SEQUENCE [LARGE SCALE GENOMIC DNA]</scope>
    <source>
        <strain evidence="2">cv. Yunnan</strain>
        <tissue evidence="1">Leaves</tissue>
    </source>
</reference>
<organism evidence="1 2">
    <name type="scientific">Smallanthus sonchifolius</name>
    <dbReference type="NCBI Taxonomy" id="185202"/>
    <lineage>
        <taxon>Eukaryota</taxon>
        <taxon>Viridiplantae</taxon>
        <taxon>Streptophyta</taxon>
        <taxon>Embryophyta</taxon>
        <taxon>Tracheophyta</taxon>
        <taxon>Spermatophyta</taxon>
        <taxon>Magnoliopsida</taxon>
        <taxon>eudicotyledons</taxon>
        <taxon>Gunneridae</taxon>
        <taxon>Pentapetalae</taxon>
        <taxon>asterids</taxon>
        <taxon>campanulids</taxon>
        <taxon>Asterales</taxon>
        <taxon>Asteraceae</taxon>
        <taxon>Asteroideae</taxon>
        <taxon>Heliantheae alliance</taxon>
        <taxon>Millerieae</taxon>
        <taxon>Smallanthus</taxon>
    </lineage>
</organism>
<proteinExistence type="predicted"/>
<dbReference type="EMBL" id="CM042028">
    <property type="protein sequence ID" value="KAI3799849.1"/>
    <property type="molecule type" value="Genomic_DNA"/>
</dbReference>
<sequence>MTRNQRLRSSGFSGCKRRRSRSTTTVWFQIGVFPIVLGVKQGLRGQRFFCTEKVTSTEVVVVAAAAEVVVGSAVVWGGLGMVVVMVAGREGRERGFWWRSARSLREANEALGHE</sequence>